<dbReference type="Proteomes" id="UP000649826">
    <property type="component" value="Unassembled WGS sequence"/>
</dbReference>
<sequence>MSILTKIKTKLKSGTWYPFYNTFYEKEKIDPKMVLLESRSGRGLESNIFVILQELNKKEYENYRVILAVRKEYESGVWEKLKHYGLKIDKMIPFGSISYYRHLSRAGFLINDSTFPGRFIKKEGQVYLNVWHGTPLKCMGRDNVDERYSMGNVMRNLLMSDYLLYPNRFMEEKMTGAYMLQNLYQGEIIHDSYPRNEIFFNPSQGEKLKKKLGLQGKQVTVYMPTFRGKADAVDSGSAVERVKEYLQTCDQLLRDDQVLLVKLHPFVGNALEFHSYRHIRRFPQVYDTYDILNMCDVLVTDYSSVMYDFANSGKRIILFAYDIEDYTGSRGMYEDIRQYPFPLVRTAEELVSLLDRPGDYLTREFREKYCTYETGEGVGRICRHVILGEKECRVSHMASNGLENVLIYAGDFQQNGITMSFLNLMKELDTNKYNYFISYRMNSLKDAPWRLDCLPKEANVYPIASEMNMDVFTGICQMLYLKFGVRSKRLGHAYDREWKKHFGDSDFKAVVHYNGYENYMISLIGHAPFRKTIWVHNDMEEELKEKKNPSRYALQDAYSSYDQVAAVSRDIVRSVCRISGRKDNITVIPNCQDYSGILLRAQEPVAFEKETRCTVSMDRLTEILDKKDIKFISIGRYSAEKRHDRLMEAFDRFWKEHKDSWLIIMGGAGNLYEETCRSAEKFSCADHIILIKTIRNPMPVLKKGNLFILSSDHEGLPVVLFEAGILGVPAIATDVSGSHCFMEDYGGVLVEPSVEGVYGGMLRFMEKEICPLTINCKENNKKSLELFYGLLKNSSN</sequence>
<reference evidence="8 9" key="1">
    <citation type="submission" date="2020-08" db="EMBL/GenBank/DDBJ databases">
        <title>Genome public.</title>
        <authorList>
            <person name="Liu C."/>
            <person name="Sun Q."/>
        </authorList>
    </citation>
    <scope>NUCLEOTIDE SEQUENCE [LARGE SCALE GENOMIC DNA]</scope>
    <source>
        <strain evidence="8 9">M29</strain>
    </source>
</reference>
<comment type="similarity">
    <text evidence="2">Belongs to the CDP-glycerol glycerophosphotransferase family.</text>
</comment>
<dbReference type="SUPFAM" id="SSF53756">
    <property type="entry name" value="UDP-Glycosyltransferase/glycogen phosphorylase"/>
    <property type="match status" value="2"/>
</dbReference>
<evidence type="ECO:0000313" key="8">
    <source>
        <dbReference type="EMBL" id="MBC5779028.1"/>
    </source>
</evidence>
<evidence type="ECO:0000256" key="5">
    <source>
        <dbReference type="ARBA" id="ARBA00022944"/>
    </source>
</evidence>
<feature type="domain" description="Glycosyl transferase family 1" evidence="7">
    <location>
        <begin position="624"/>
        <end position="782"/>
    </location>
</feature>
<evidence type="ECO:0000256" key="4">
    <source>
        <dbReference type="ARBA" id="ARBA00022679"/>
    </source>
</evidence>
<dbReference type="PANTHER" id="PTHR37316:SF3">
    <property type="entry name" value="TEICHOIC ACID GLYCEROL-PHOSPHATE TRANSFERASE"/>
    <property type="match status" value="1"/>
</dbReference>
<name>A0ABR7IGQ9_9FIRM</name>
<dbReference type="PANTHER" id="PTHR37316">
    <property type="entry name" value="TEICHOIC ACID GLYCEROL-PHOSPHATE PRIMASE"/>
    <property type="match status" value="1"/>
</dbReference>
<organism evidence="8 9">
    <name type="scientific">Blautia difficilis</name>
    <dbReference type="NCBI Taxonomy" id="2763027"/>
    <lineage>
        <taxon>Bacteria</taxon>
        <taxon>Bacillati</taxon>
        <taxon>Bacillota</taxon>
        <taxon>Clostridia</taxon>
        <taxon>Lachnospirales</taxon>
        <taxon>Lachnospiraceae</taxon>
        <taxon>Blautia</taxon>
    </lineage>
</organism>
<evidence type="ECO:0000256" key="1">
    <source>
        <dbReference type="ARBA" id="ARBA00004202"/>
    </source>
</evidence>
<evidence type="ECO:0000313" key="9">
    <source>
        <dbReference type="Proteomes" id="UP000649826"/>
    </source>
</evidence>
<dbReference type="InterPro" id="IPR051612">
    <property type="entry name" value="Teichoic_Acid_Biosynth"/>
</dbReference>
<accession>A0ABR7IGQ9</accession>
<dbReference type="Gene3D" id="3.40.50.2000">
    <property type="entry name" value="Glycogen Phosphorylase B"/>
    <property type="match status" value="2"/>
</dbReference>
<dbReference type="EMBL" id="JACOQG010000005">
    <property type="protein sequence ID" value="MBC5779028.1"/>
    <property type="molecule type" value="Genomic_DNA"/>
</dbReference>
<keyword evidence="4" id="KW-0808">Transferase</keyword>
<dbReference type="Pfam" id="PF04464">
    <property type="entry name" value="Glyphos_transf"/>
    <property type="match status" value="1"/>
</dbReference>
<dbReference type="RefSeq" id="WP_186994463.1">
    <property type="nucleotide sequence ID" value="NZ_JACOQG010000005.1"/>
</dbReference>
<dbReference type="CDD" id="cd03811">
    <property type="entry name" value="GT4_GT28_WabH-like"/>
    <property type="match status" value="1"/>
</dbReference>
<keyword evidence="9" id="KW-1185">Reference proteome</keyword>
<evidence type="ECO:0000256" key="6">
    <source>
        <dbReference type="ARBA" id="ARBA00023136"/>
    </source>
</evidence>
<dbReference type="InterPro" id="IPR043149">
    <property type="entry name" value="TagF_N"/>
</dbReference>
<protein>
    <submittedName>
        <fullName evidence="8">CDP-glycerol glycerophosphotransferase family protein</fullName>
    </submittedName>
</protein>
<keyword evidence="3" id="KW-1003">Cell membrane</keyword>
<gene>
    <name evidence="8" type="ORF">H8Z82_05025</name>
</gene>
<keyword evidence="5" id="KW-0777">Teichoic acid biosynthesis</keyword>
<dbReference type="InterPro" id="IPR007554">
    <property type="entry name" value="Glycerophosphate_synth"/>
</dbReference>
<evidence type="ECO:0000259" key="7">
    <source>
        <dbReference type="Pfam" id="PF00534"/>
    </source>
</evidence>
<dbReference type="Gene3D" id="3.40.50.12580">
    <property type="match status" value="1"/>
</dbReference>
<dbReference type="InterPro" id="IPR001296">
    <property type="entry name" value="Glyco_trans_1"/>
</dbReference>
<proteinExistence type="inferred from homology"/>
<keyword evidence="6" id="KW-0472">Membrane</keyword>
<dbReference type="InterPro" id="IPR043148">
    <property type="entry name" value="TagF_C"/>
</dbReference>
<evidence type="ECO:0000256" key="3">
    <source>
        <dbReference type="ARBA" id="ARBA00022475"/>
    </source>
</evidence>
<dbReference type="Pfam" id="PF00534">
    <property type="entry name" value="Glycos_transf_1"/>
    <property type="match status" value="1"/>
</dbReference>
<evidence type="ECO:0000256" key="2">
    <source>
        <dbReference type="ARBA" id="ARBA00010488"/>
    </source>
</evidence>
<comment type="caution">
    <text evidence="8">The sequence shown here is derived from an EMBL/GenBank/DDBJ whole genome shotgun (WGS) entry which is preliminary data.</text>
</comment>
<comment type="subcellular location">
    <subcellularLocation>
        <location evidence="1">Cell membrane</location>
        <topology evidence="1">Peripheral membrane protein</topology>
    </subcellularLocation>
</comment>
<dbReference type="Gene3D" id="3.40.50.11820">
    <property type="match status" value="1"/>
</dbReference>